<dbReference type="STRING" id="554083.BKD30_06495"/>
<evidence type="ECO:0000313" key="3">
    <source>
        <dbReference type="Proteomes" id="UP000187085"/>
    </source>
</evidence>
<feature type="compositionally biased region" description="Basic residues" evidence="1">
    <location>
        <begin position="82"/>
        <end position="92"/>
    </location>
</feature>
<organism evidence="2 3">
    <name type="scientific">Tersicoccus phoenicis</name>
    <dbReference type="NCBI Taxonomy" id="554083"/>
    <lineage>
        <taxon>Bacteria</taxon>
        <taxon>Bacillati</taxon>
        <taxon>Actinomycetota</taxon>
        <taxon>Actinomycetes</taxon>
        <taxon>Micrococcales</taxon>
        <taxon>Micrococcaceae</taxon>
        <taxon>Tersicoccus</taxon>
    </lineage>
</organism>
<protein>
    <submittedName>
        <fullName evidence="2">Uncharacterized protein</fullName>
    </submittedName>
</protein>
<feature type="region of interest" description="Disordered" evidence="1">
    <location>
        <begin position="73"/>
        <end position="92"/>
    </location>
</feature>
<dbReference type="AlphaFoldDB" id="A0A1R1LCC8"/>
<comment type="caution">
    <text evidence="2">The sequence shown here is derived from an EMBL/GenBank/DDBJ whole genome shotgun (WGS) entry which is preliminary data.</text>
</comment>
<keyword evidence="3" id="KW-1185">Reference proteome</keyword>
<dbReference type="RefSeq" id="WP_076703333.1">
    <property type="nucleotide sequence ID" value="NZ_MRDE01000035.1"/>
</dbReference>
<dbReference type="EMBL" id="MRDE01000035">
    <property type="protein sequence ID" value="OMH25192.1"/>
    <property type="molecule type" value="Genomic_DNA"/>
</dbReference>
<evidence type="ECO:0000256" key="1">
    <source>
        <dbReference type="SAM" id="MobiDB-lite"/>
    </source>
</evidence>
<gene>
    <name evidence="2" type="ORF">BKD30_06495</name>
</gene>
<name>A0A1R1LCC8_9MICC</name>
<sequence>MERALAQIREDLRTQGGGRLAAIDADIVDLTAQLDRQKAKAGGYAAAVERLGLVAPDERVGFDRNVQLLDGVEQGLRDRSERSRRRATPCGR</sequence>
<proteinExistence type="predicted"/>
<reference evidence="2 3" key="1">
    <citation type="submission" date="2016-12" db="EMBL/GenBank/DDBJ databases">
        <title>Draft genome of Tersicoccus phoenicis 1P05MA.</title>
        <authorList>
            <person name="Nakajima Y."/>
            <person name="Yoshizawa S."/>
            <person name="Nakamura K."/>
            <person name="Ogura Y."/>
            <person name="Hayashi T."/>
            <person name="Kogure K."/>
        </authorList>
    </citation>
    <scope>NUCLEOTIDE SEQUENCE [LARGE SCALE GENOMIC DNA]</scope>
    <source>
        <strain evidence="2 3">1p05MA</strain>
    </source>
</reference>
<dbReference type="Proteomes" id="UP000187085">
    <property type="component" value="Unassembled WGS sequence"/>
</dbReference>
<accession>A0A1R1LCC8</accession>
<evidence type="ECO:0000313" key="2">
    <source>
        <dbReference type="EMBL" id="OMH25192.1"/>
    </source>
</evidence>